<reference evidence="3 4" key="1">
    <citation type="submission" date="2024-09" db="EMBL/GenBank/DDBJ databases">
        <title>Novel species of the genus Pelomonas and Roseateles isolated from streams.</title>
        <authorList>
            <person name="Lu H."/>
        </authorList>
    </citation>
    <scope>NUCLEOTIDE SEQUENCE [LARGE SCALE GENOMIC DNA]</scope>
    <source>
        <strain evidence="3 4">BYS96W</strain>
    </source>
</reference>
<dbReference type="InterPro" id="IPR000073">
    <property type="entry name" value="AB_hydrolase_1"/>
</dbReference>
<dbReference type="InterPro" id="IPR051044">
    <property type="entry name" value="MAG_DAG_Lipase"/>
</dbReference>
<feature type="domain" description="Serine aminopeptidase S33" evidence="2">
    <location>
        <begin position="26"/>
        <end position="265"/>
    </location>
</feature>
<dbReference type="PRINTS" id="PR00111">
    <property type="entry name" value="ABHYDROLASE"/>
</dbReference>
<keyword evidence="4" id="KW-1185">Reference proteome</keyword>
<evidence type="ECO:0000256" key="1">
    <source>
        <dbReference type="SAM" id="MobiDB-lite"/>
    </source>
</evidence>
<protein>
    <submittedName>
        <fullName evidence="3">Alpha/beta hydrolase</fullName>
    </submittedName>
</protein>
<dbReference type="InterPro" id="IPR022742">
    <property type="entry name" value="Hydrolase_4"/>
</dbReference>
<organism evidence="3 4">
    <name type="scientific">Pelomonas nitida</name>
    <dbReference type="NCBI Taxonomy" id="3299027"/>
    <lineage>
        <taxon>Bacteria</taxon>
        <taxon>Pseudomonadati</taxon>
        <taxon>Pseudomonadota</taxon>
        <taxon>Betaproteobacteria</taxon>
        <taxon>Burkholderiales</taxon>
        <taxon>Sphaerotilaceae</taxon>
        <taxon>Roseateles</taxon>
    </lineage>
</organism>
<dbReference type="Proteomes" id="UP001606305">
    <property type="component" value="Unassembled WGS sequence"/>
</dbReference>
<feature type="region of interest" description="Disordered" evidence="1">
    <location>
        <begin position="1"/>
        <end position="29"/>
    </location>
</feature>
<dbReference type="EMBL" id="JBIGIA010000010">
    <property type="protein sequence ID" value="MFG6458039.1"/>
    <property type="molecule type" value="Genomic_DNA"/>
</dbReference>
<evidence type="ECO:0000313" key="4">
    <source>
        <dbReference type="Proteomes" id="UP001606305"/>
    </source>
</evidence>
<sequence>MITTDDGLRLHTHHWPASTPGNPPGSARGQVLIVHGLGEHGARYVPVAQAINAAGWHVHGWDHRGHGRSDGPRGDIPDHDALLRDTARVIDAVRTPGSRFVLLGHSLGGAIAARFAAESLLAAPAPWQRPLDGLVLSSPALDAGLSSAQKLALAMAEKLTPGLAVGNGLKPAWICRDAAVVAAYTADPLVHDRITARLTRFILDAGARVIADAPRWQVPTLLMWAGADRCVAPRGSEAFAAAAPANVVATRPWPELFHELFNEPERAEVLAVLTAWLGRR</sequence>
<proteinExistence type="predicted"/>
<evidence type="ECO:0000313" key="3">
    <source>
        <dbReference type="EMBL" id="MFG6458039.1"/>
    </source>
</evidence>
<accession>A0ABW7G7V1</accession>
<keyword evidence="3" id="KW-0378">Hydrolase</keyword>
<dbReference type="InterPro" id="IPR029058">
    <property type="entry name" value="AB_hydrolase_fold"/>
</dbReference>
<dbReference type="Gene3D" id="3.40.50.1820">
    <property type="entry name" value="alpha/beta hydrolase"/>
    <property type="match status" value="1"/>
</dbReference>
<dbReference type="PANTHER" id="PTHR11614">
    <property type="entry name" value="PHOSPHOLIPASE-RELATED"/>
    <property type="match status" value="1"/>
</dbReference>
<dbReference type="GO" id="GO:0016787">
    <property type="term" value="F:hydrolase activity"/>
    <property type="evidence" value="ECO:0007669"/>
    <property type="project" value="UniProtKB-KW"/>
</dbReference>
<comment type="caution">
    <text evidence="3">The sequence shown here is derived from an EMBL/GenBank/DDBJ whole genome shotgun (WGS) entry which is preliminary data.</text>
</comment>
<evidence type="ECO:0000259" key="2">
    <source>
        <dbReference type="Pfam" id="PF12146"/>
    </source>
</evidence>
<dbReference type="Pfam" id="PF12146">
    <property type="entry name" value="Hydrolase_4"/>
    <property type="match status" value="1"/>
</dbReference>
<name>A0ABW7G7V1_9BURK</name>
<dbReference type="RefSeq" id="WP_394488893.1">
    <property type="nucleotide sequence ID" value="NZ_JBIGIA010000010.1"/>
</dbReference>
<dbReference type="SUPFAM" id="SSF53474">
    <property type="entry name" value="alpha/beta-Hydrolases"/>
    <property type="match status" value="1"/>
</dbReference>
<gene>
    <name evidence="3" type="ORF">ACG00X_14460</name>
</gene>